<sequence>MILARFICGCLRWCGVLLGNQLLQDGNKFGMMLQDTNRASIPFSCRFQIFFHLLRCVFKDGLFLGLILACKDGGVLEQHPQDVVQYLYGFNTAIFITGFLQVLEEFRGVGVTYHLEDPSP</sequence>
<dbReference type="InParanoid" id="A0A2K2CMK8"/>
<reference evidence="1" key="2">
    <citation type="submission" date="2017-06" db="EMBL/GenBank/DDBJ databases">
        <title>WGS assembly of Brachypodium distachyon.</title>
        <authorList>
            <consortium name="The International Brachypodium Initiative"/>
            <person name="Lucas S."/>
            <person name="Harmon-Smith M."/>
            <person name="Lail K."/>
            <person name="Tice H."/>
            <person name="Grimwood J."/>
            <person name="Bruce D."/>
            <person name="Barry K."/>
            <person name="Shu S."/>
            <person name="Lindquist E."/>
            <person name="Wang M."/>
            <person name="Pitluck S."/>
            <person name="Vogel J.P."/>
            <person name="Garvin D.F."/>
            <person name="Mockler T.C."/>
            <person name="Schmutz J."/>
            <person name="Rokhsar D."/>
            <person name="Bevan M.W."/>
        </authorList>
    </citation>
    <scope>NUCLEOTIDE SEQUENCE</scope>
    <source>
        <strain evidence="1">Bd21</strain>
    </source>
</reference>
<organism evidence="1">
    <name type="scientific">Brachypodium distachyon</name>
    <name type="common">Purple false brome</name>
    <name type="synonym">Trachynia distachya</name>
    <dbReference type="NCBI Taxonomy" id="15368"/>
    <lineage>
        <taxon>Eukaryota</taxon>
        <taxon>Viridiplantae</taxon>
        <taxon>Streptophyta</taxon>
        <taxon>Embryophyta</taxon>
        <taxon>Tracheophyta</taxon>
        <taxon>Spermatophyta</taxon>
        <taxon>Magnoliopsida</taxon>
        <taxon>Liliopsida</taxon>
        <taxon>Poales</taxon>
        <taxon>Poaceae</taxon>
        <taxon>BOP clade</taxon>
        <taxon>Pooideae</taxon>
        <taxon>Stipodae</taxon>
        <taxon>Brachypodieae</taxon>
        <taxon>Brachypodium</taxon>
    </lineage>
</organism>
<protein>
    <submittedName>
        <fullName evidence="1 2">Uncharacterized protein</fullName>
    </submittedName>
</protein>
<dbReference type="EMBL" id="CM000883">
    <property type="protein sequence ID" value="PNT63256.1"/>
    <property type="molecule type" value="Genomic_DNA"/>
</dbReference>
<gene>
    <name evidence="1" type="ORF">BRADI_4g13517v3</name>
</gene>
<dbReference type="EnsemblPlants" id="PNT63256">
    <property type="protein sequence ID" value="PNT63256"/>
    <property type="gene ID" value="BRADI_4g13517v3"/>
</dbReference>
<evidence type="ECO:0000313" key="2">
    <source>
        <dbReference type="EnsemblPlants" id="PNT63256"/>
    </source>
</evidence>
<evidence type="ECO:0000313" key="3">
    <source>
        <dbReference type="Proteomes" id="UP000008810"/>
    </source>
</evidence>
<keyword evidence="3" id="KW-1185">Reference proteome</keyword>
<proteinExistence type="predicted"/>
<dbReference type="Gramene" id="PNT63256">
    <property type="protein sequence ID" value="PNT63256"/>
    <property type="gene ID" value="BRADI_4g13517v3"/>
</dbReference>
<accession>A0A2K2CMK8</accession>
<reference evidence="2" key="3">
    <citation type="submission" date="2018-08" db="UniProtKB">
        <authorList>
            <consortium name="EnsemblPlants"/>
        </authorList>
    </citation>
    <scope>IDENTIFICATION</scope>
    <source>
        <strain evidence="2">cv. Bd21</strain>
    </source>
</reference>
<dbReference type="Proteomes" id="UP000008810">
    <property type="component" value="Chromosome 4"/>
</dbReference>
<evidence type="ECO:0000313" key="1">
    <source>
        <dbReference type="EMBL" id="PNT63256.1"/>
    </source>
</evidence>
<reference evidence="1 2" key="1">
    <citation type="journal article" date="2010" name="Nature">
        <title>Genome sequencing and analysis of the model grass Brachypodium distachyon.</title>
        <authorList>
            <consortium name="International Brachypodium Initiative"/>
        </authorList>
    </citation>
    <scope>NUCLEOTIDE SEQUENCE [LARGE SCALE GENOMIC DNA]</scope>
    <source>
        <strain evidence="1 2">Bd21</strain>
    </source>
</reference>
<name>A0A2K2CMK8_BRADI</name>
<dbReference type="AlphaFoldDB" id="A0A2K2CMK8"/>